<feature type="compositionally biased region" description="Basic and acidic residues" evidence="1">
    <location>
        <begin position="12"/>
        <end position="45"/>
    </location>
</feature>
<dbReference type="Proteomes" id="UP001220324">
    <property type="component" value="Unassembled WGS sequence"/>
</dbReference>
<reference evidence="2 3" key="1">
    <citation type="journal article" date="2023" name="IMA Fungus">
        <title>Comparative genomic study of the Penicillium genus elucidates a diverse pangenome and 15 lateral gene transfer events.</title>
        <authorList>
            <person name="Petersen C."/>
            <person name="Sorensen T."/>
            <person name="Nielsen M.R."/>
            <person name="Sondergaard T.E."/>
            <person name="Sorensen J.L."/>
            <person name="Fitzpatrick D.A."/>
            <person name="Frisvad J.C."/>
            <person name="Nielsen K.L."/>
        </authorList>
    </citation>
    <scope>NUCLEOTIDE SEQUENCE [LARGE SCALE GENOMIC DNA]</scope>
    <source>
        <strain evidence="2 3">IBT 35679</strain>
    </source>
</reference>
<dbReference type="EMBL" id="JAQIZZ010000001">
    <property type="protein sequence ID" value="KAJ5556715.1"/>
    <property type="molecule type" value="Genomic_DNA"/>
</dbReference>
<evidence type="ECO:0000313" key="2">
    <source>
        <dbReference type="EMBL" id="KAJ5556715.1"/>
    </source>
</evidence>
<feature type="region of interest" description="Disordered" evidence="1">
    <location>
        <begin position="1"/>
        <end position="105"/>
    </location>
</feature>
<organism evidence="2 3">
    <name type="scientific">Penicillium frequentans</name>
    <dbReference type="NCBI Taxonomy" id="3151616"/>
    <lineage>
        <taxon>Eukaryota</taxon>
        <taxon>Fungi</taxon>
        <taxon>Dikarya</taxon>
        <taxon>Ascomycota</taxon>
        <taxon>Pezizomycotina</taxon>
        <taxon>Eurotiomycetes</taxon>
        <taxon>Eurotiomycetidae</taxon>
        <taxon>Eurotiales</taxon>
        <taxon>Aspergillaceae</taxon>
        <taxon>Penicillium</taxon>
    </lineage>
</organism>
<feature type="compositionally biased region" description="Basic and acidic residues" evidence="1">
    <location>
        <begin position="83"/>
        <end position="102"/>
    </location>
</feature>
<sequence length="476" mass="53801">MSSSSAMGIAKARKDGPERNKNPEALRMLLDEAQKAALADRHDPDVDGQESTTAGHEDNQQSTHDVDEDPPHPKTSNASNASHDIRKERHPEPVDTDEHGSRNVEMLDAGSEYAEDSSSDPALPATPDANTQNDKLELLEDFGNLNLGKDDMARKKKETKTGGRNSADIDWFGGKGTSQFCIFRTGPSQAPRYEYHRTNAYSVPEPKKYIYETSNRISQLHCKDEKGKKHWLYDSENIAGTVAITVAERDENRRIWVQSPHAWVKIKWKNIQKEHQKFLIGGCSWIPKADMIRLLGEKQAAIRLHFAWNVQESRYVEAMRKKGRFIDPLTFPLYTFNEVKMERERSRSVMPSSFFTSDRLPSMAPIGRNRAGVSTAATSMGVKKEEEEQYAQRTAPSHLPGGTGEAFVIDRGDDARAGNKRQPNKFSMDSYLASVKKAEKWDDMSESDKDIRFTKALANYDHYKKARESMGDEEED</sequence>
<keyword evidence="3" id="KW-1185">Reference proteome</keyword>
<protein>
    <submittedName>
        <fullName evidence="2">Uncharacterized protein</fullName>
    </submittedName>
</protein>
<comment type="caution">
    <text evidence="2">The sequence shown here is derived from an EMBL/GenBank/DDBJ whole genome shotgun (WGS) entry which is preliminary data.</text>
</comment>
<accession>A0AAD6GL79</accession>
<evidence type="ECO:0000313" key="3">
    <source>
        <dbReference type="Proteomes" id="UP001220324"/>
    </source>
</evidence>
<evidence type="ECO:0000256" key="1">
    <source>
        <dbReference type="SAM" id="MobiDB-lite"/>
    </source>
</evidence>
<dbReference type="AlphaFoldDB" id="A0AAD6GL79"/>
<name>A0AAD6GL79_9EURO</name>
<feature type="region of interest" description="Disordered" evidence="1">
    <location>
        <begin position="111"/>
        <end position="130"/>
    </location>
</feature>
<proteinExistence type="predicted"/>
<gene>
    <name evidence="2" type="ORF">N7494_000630</name>
</gene>